<evidence type="ECO:0000313" key="2">
    <source>
        <dbReference type="Proteomes" id="UP001454036"/>
    </source>
</evidence>
<protein>
    <submittedName>
        <fullName evidence="1">Uncharacterized protein</fullName>
    </submittedName>
</protein>
<comment type="caution">
    <text evidence="1">The sequence shown here is derived from an EMBL/GenBank/DDBJ whole genome shotgun (WGS) entry which is preliminary data.</text>
</comment>
<name>A0AAV3RAP2_LITER</name>
<evidence type="ECO:0000313" key="1">
    <source>
        <dbReference type="EMBL" id="GAA0172348.1"/>
    </source>
</evidence>
<proteinExistence type="predicted"/>
<organism evidence="1 2">
    <name type="scientific">Lithospermum erythrorhizon</name>
    <name type="common">Purple gromwell</name>
    <name type="synonym">Lithospermum officinale var. erythrorhizon</name>
    <dbReference type="NCBI Taxonomy" id="34254"/>
    <lineage>
        <taxon>Eukaryota</taxon>
        <taxon>Viridiplantae</taxon>
        <taxon>Streptophyta</taxon>
        <taxon>Embryophyta</taxon>
        <taxon>Tracheophyta</taxon>
        <taxon>Spermatophyta</taxon>
        <taxon>Magnoliopsida</taxon>
        <taxon>eudicotyledons</taxon>
        <taxon>Gunneridae</taxon>
        <taxon>Pentapetalae</taxon>
        <taxon>asterids</taxon>
        <taxon>lamiids</taxon>
        <taxon>Boraginales</taxon>
        <taxon>Boraginaceae</taxon>
        <taxon>Boraginoideae</taxon>
        <taxon>Lithospermeae</taxon>
        <taxon>Lithospermum</taxon>
    </lineage>
</organism>
<gene>
    <name evidence="1" type="ORF">LIER_26192</name>
</gene>
<dbReference type="Proteomes" id="UP001454036">
    <property type="component" value="Unassembled WGS sequence"/>
</dbReference>
<sequence length="173" mass="19378">MGSEFDSDRFIENSDLGMAELELDTFETPIFVTSVFGNISGHINSDAGVDSIEEANDPMKSNASITWDHMVNVTLPRGKRKQKSKRRNRLLSFQTGGTIVASIRRDTIEVLLCDGDWIKEAYGIRSAKEKNDDPIELEFEKEFDMEDTKSTVVVDRPAPTQVSQPVQGIHITL</sequence>
<keyword evidence="2" id="KW-1185">Reference proteome</keyword>
<dbReference type="EMBL" id="BAABME010008079">
    <property type="protein sequence ID" value="GAA0172348.1"/>
    <property type="molecule type" value="Genomic_DNA"/>
</dbReference>
<reference evidence="1 2" key="1">
    <citation type="submission" date="2024-01" db="EMBL/GenBank/DDBJ databases">
        <title>The complete chloroplast genome sequence of Lithospermum erythrorhizon: insights into the phylogenetic relationship among Boraginaceae species and the maternal lineages of purple gromwells.</title>
        <authorList>
            <person name="Okada T."/>
            <person name="Watanabe K."/>
        </authorList>
    </citation>
    <scope>NUCLEOTIDE SEQUENCE [LARGE SCALE GENOMIC DNA]</scope>
</reference>
<dbReference type="AlphaFoldDB" id="A0AAV3RAP2"/>
<accession>A0AAV3RAP2</accession>